<dbReference type="PANTHER" id="PTHR35986">
    <property type="entry name" value="EXPRESSED PROTEIN"/>
    <property type="match status" value="1"/>
</dbReference>
<feature type="chain" id="PRO_5020826338" evidence="2">
    <location>
        <begin position="23"/>
        <end position="309"/>
    </location>
</feature>
<sequence length="309" mass="35167">MRTKTTFLLLLLLLLLLRGVGWIHRTYKVRKEETGGCEGWRREAMRTVLVELEEVLRSKSEMEKITPSEELVLQTCKSKSIRDFTIGFFVSSAAVWTGFPPENGDSVPIVLLSCIIFFYEEATRRLTRALRFNLSLGSGTFLGMWGFDRSLSSCIDRIMQLEGSRIQRELANIILAKHANEASSVKLVSKHFFPEQVFSDLNPDEPIFRWRLRNLYIDSTASQGTHRIEDSGDHDIQPNQSTFQGSHVGDMTAYPLDCVFGYPDGNSEMMQSDDSGVPPGRRLRAHRKANRRHRTPRSESDESNTSYGP</sequence>
<organism evidence="3 4">
    <name type="scientific">Musa balbisiana</name>
    <name type="common">Banana</name>
    <dbReference type="NCBI Taxonomy" id="52838"/>
    <lineage>
        <taxon>Eukaryota</taxon>
        <taxon>Viridiplantae</taxon>
        <taxon>Streptophyta</taxon>
        <taxon>Embryophyta</taxon>
        <taxon>Tracheophyta</taxon>
        <taxon>Spermatophyta</taxon>
        <taxon>Magnoliopsida</taxon>
        <taxon>Liliopsida</taxon>
        <taxon>Zingiberales</taxon>
        <taxon>Musaceae</taxon>
        <taxon>Musa</taxon>
    </lineage>
</organism>
<feature type="compositionally biased region" description="Basic residues" evidence="1">
    <location>
        <begin position="281"/>
        <end position="295"/>
    </location>
</feature>
<comment type="caution">
    <text evidence="3">The sequence shown here is derived from an EMBL/GenBank/DDBJ whole genome shotgun (WGS) entry which is preliminary data.</text>
</comment>
<name>A0A4S8JKH6_MUSBA</name>
<feature type="region of interest" description="Disordered" evidence="1">
    <location>
        <begin position="224"/>
        <end position="248"/>
    </location>
</feature>
<dbReference type="Proteomes" id="UP000317650">
    <property type="component" value="Chromosome 1"/>
</dbReference>
<proteinExistence type="predicted"/>
<protein>
    <submittedName>
        <fullName evidence="3">Uncharacterized protein</fullName>
    </submittedName>
</protein>
<accession>A0A4S8JKH6</accession>
<keyword evidence="4" id="KW-1185">Reference proteome</keyword>
<feature type="signal peptide" evidence="2">
    <location>
        <begin position="1"/>
        <end position="22"/>
    </location>
</feature>
<evidence type="ECO:0000313" key="3">
    <source>
        <dbReference type="EMBL" id="THU62551.1"/>
    </source>
</evidence>
<evidence type="ECO:0000313" key="4">
    <source>
        <dbReference type="Proteomes" id="UP000317650"/>
    </source>
</evidence>
<dbReference type="PANTHER" id="PTHR35986:SF1">
    <property type="entry name" value="OS10G0430800 PROTEIN"/>
    <property type="match status" value="1"/>
</dbReference>
<evidence type="ECO:0000256" key="1">
    <source>
        <dbReference type="SAM" id="MobiDB-lite"/>
    </source>
</evidence>
<gene>
    <name evidence="3" type="ORF">C4D60_Mb01t06320</name>
</gene>
<feature type="compositionally biased region" description="Basic and acidic residues" evidence="1">
    <location>
        <begin position="226"/>
        <end position="236"/>
    </location>
</feature>
<reference evidence="3 4" key="1">
    <citation type="journal article" date="2019" name="Nat. Plants">
        <title>Genome sequencing of Musa balbisiana reveals subgenome evolution and function divergence in polyploid bananas.</title>
        <authorList>
            <person name="Yao X."/>
        </authorList>
    </citation>
    <scope>NUCLEOTIDE SEQUENCE [LARGE SCALE GENOMIC DNA]</scope>
    <source>
        <strain evidence="4">cv. DH-PKW</strain>
        <tissue evidence="3">Leaves</tissue>
    </source>
</reference>
<evidence type="ECO:0000256" key="2">
    <source>
        <dbReference type="SAM" id="SignalP"/>
    </source>
</evidence>
<dbReference type="EMBL" id="PYDT01000004">
    <property type="protein sequence ID" value="THU62551.1"/>
    <property type="molecule type" value="Genomic_DNA"/>
</dbReference>
<dbReference type="AlphaFoldDB" id="A0A4S8JKH6"/>
<feature type="region of interest" description="Disordered" evidence="1">
    <location>
        <begin position="265"/>
        <end position="309"/>
    </location>
</feature>
<keyword evidence="2" id="KW-0732">Signal</keyword>